<dbReference type="GO" id="GO:0009423">
    <property type="term" value="P:chorismate biosynthetic process"/>
    <property type="evidence" value="ECO:0007669"/>
    <property type="project" value="UniProtKB-UniRule"/>
</dbReference>
<dbReference type="PANTHER" id="PTHR21085:SF0">
    <property type="entry name" value="CHORISMATE SYNTHASE"/>
    <property type="match status" value="1"/>
</dbReference>
<dbReference type="NCBIfam" id="NF003793">
    <property type="entry name" value="PRK05382.1"/>
    <property type="match status" value="1"/>
</dbReference>
<keyword evidence="4 11" id="KW-0028">Amino-acid biosynthesis</keyword>
<evidence type="ECO:0000256" key="10">
    <source>
        <dbReference type="ARBA" id="ARBA00023239"/>
    </source>
</evidence>
<comment type="similarity">
    <text evidence="2 11">Belongs to the chorismate synthase family.</text>
</comment>
<reference evidence="12" key="1">
    <citation type="submission" date="2019-11" db="EMBL/GenBank/DDBJ databases">
        <authorList>
            <person name="Feng L."/>
        </authorList>
    </citation>
    <scope>NUCLEOTIDE SEQUENCE</scope>
    <source>
        <strain evidence="12">AundefinedLFYP135</strain>
    </source>
</reference>
<evidence type="ECO:0000256" key="2">
    <source>
        <dbReference type="ARBA" id="ARBA00008014"/>
    </source>
</evidence>
<feature type="binding site" evidence="11">
    <location>
        <position position="47"/>
    </location>
    <ligand>
        <name>NADP(+)</name>
        <dbReference type="ChEBI" id="CHEBI:58349"/>
    </ligand>
</feature>
<dbReference type="AlphaFoldDB" id="A0A6N2QXD0"/>
<keyword evidence="6 11" id="KW-0288">FMN</keyword>
<evidence type="ECO:0000256" key="4">
    <source>
        <dbReference type="ARBA" id="ARBA00022605"/>
    </source>
</evidence>
<proteinExistence type="inferred from homology"/>
<evidence type="ECO:0000256" key="6">
    <source>
        <dbReference type="ARBA" id="ARBA00022643"/>
    </source>
</evidence>
<comment type="pathway">
    <text evidence="1 11">Metabolic intermediate biosynthesis; chorismate biosynthesis; chorismate from D-erythrose 4-phosphate and phosphoenolpyruvate: step 7/7.</text>
</comment>
<dbReference type="GO" id="GO:0010181">
    <property type="term" value="F:FMN binding"/>
    <property type="evidence" value="ECO:0007669"/>
    <property type="project" value="TreeGrafter"/>
</dbReference>
<comment type="subunit">
    <text evidence="11">Homotetramer.</text>
</comment>
<sequence length="357" mass="37480">MSSTIGNSIKVTLFGESHGEAVGVVIDSLPAGEPIDLGELEAFLARRAPGGRYASQRKERDIPHILSGLVDGVTCGSPLCAVFENGDTQSQEYLKNRFLPRPGHGDYPNFIRHEGYSDVRGGGHSSARLTAPLALAGGIAKQLLARRGIQVQARLLSVGGVKDIPLDPVRPDCQALQAASEREIPALTQEAAGRMAALIEEVRGEGDSIGGVVECCVTGLPAGLGAPIFDGVENEISRMVFGIPAVRGIQFGAGFDAAGMRGSQHNDPFCIDETGEVRTETNRHGGVLGGMTSGMPLLFQAAFKPTPSIAMEQKTVDLLTRTETTIQIKGRHDPCVALRAVPCVEAAAALAILSLIG</sequence>
<feature type="binding site" evidence="11">
    <location>
        <position position="331"/>
    </location>
    <ligand>
        <name>FMN</name>
        <dbReference type="ChEBI" id="CHEBI:58210"/>
    </ligand>
</feature>
<keyword evidence="8 11" id="KW-0521">NADP</keyword>
<dbReference type="PANTHER" id="PTHR21085">
    <property type="entry name" value="CHORISMATE SYNTHASE"/>
    <property type="match status" value="1"/>
</dbReference>
<dbReference type="EC" id="4.2.3.5" evidence="3 11"/>
<evidence type="ECO:0000256" key="7">
    <source>
        <dbReference type="ARBA" id="ARBA00022827"/>
    </source>
</evidence>
<comment type="caution">
    <text evidence="11">Lacks conserved residue(s) required for the propagation of feature annotation.</text>
</comment>
<organism evidence="12">
    <name type="scientific">uncultured Anaerotruncus sp</name>
    <dbReference type="NCBI Taxonomy" id="905011"/>
    <lineage>
        <taxon>Bacteria</taxon>
        <taxon>Bacillati</taxon>
        <taxon>Bacillota</taxon>
        <taxon>Clostridia</taxon>
        <taxon>Eubacteriales</taxon>
        <taxon>Oscillospiraceae</taxon>
        <taxon>Anaerotruncus</taxon>
        <taxon>environmental samples</taxon>
    </lineage>
</organism>
<dbReference type="GO" id="GO:0005829">
    <property type="term" value="C:cytosol"/>
    <property type="evidence" value="ECO:0007669"/>
    <property type="project" value="TreeGrafter"/>
</dbReference>
<feature type="binding site" evidence="11">
    <location>
        <position position="52"/>
    </location>
    <ligand>
        <name>NADP(+)</name>
        <dbReference type="ChEBI" id="CHEBI:58349"/>
    </ligand>
</feature>
<evidence type="ECO:0000256" key="11">
    <source>
        <dbReference type="HAMAP-Rule" id="MF_00300"/>
    </source>
</evidence>
<evidence type="ECO:0000256" key="1">
    <source>
        <dbReference type="ARBA" id="ARBA00005044"/>
    </source>
</evidence>
<keyword evidence="7 11" id="KW-0274">FAD</keyword>
<protein>
    <recommendedName>
        <fullName evidence="3 11">Chorismate synthase</fullName>
        <shortName evidence="11">CS</shortName>
        <ecNumber evidence="3 11">4.2.3.5</ecNumber>
    </recommendedName>
    <alternativeName>
        <fullName evidence="11">5-enolpyruvylshikimate-3-phosphate phospholyase</fullName>
    </alternativeName>
</protein>
<evidence type="ECO:0000256" key="9">
    <source>
        <dbReference type="ARBA" id="ARBA00023141"/>
    </source>
</evidence>
<gene>
    <name evidence="11 12" type="primary">aroC</name>
    <name evidence="12" type="ORF">AULFYP135_00067</name>
</gene>
<comment type="cofactor">
    <cofactor evidence="11">
        <name>FMNH2</name>
        <dbReference type="ChEBI" id="CHEBI:57618"/>
    </cofactor>
    <text evidence="11">Reduced FMN (FMNH(2)).</text>
</comment>
<dbReference type="GO" id="GO:0009073">
    <property type="term" value="P:aromatic amino acid family biosynthetic process"/>
    <property type="evidence" value="ECO:0007669"/>
    <property type="project" value="UniProtKB-KW"/>
</dbReference>
<dbReference type="CDD" id="cd07304">
    <property type="entry name" value="Chorismate_synthase"/>
    <property type="match status" value="1"/>
</dbReference>
<evidence type="ECO:0000256" key="8">
    <source>
        <dbReference type="ARBA" id="ARBA00022857"/>
    </source>
</evidence>
<keyword evidence="9 11" id="KW-0057">Aromatic amino acid biosynthesis</keyword>
<evidence type="ECO:0000256" key="3">
    <source>
        <dbReference type="ARBA" id="ARBA00013036"/>
    </source>
</evidence>
<name>A0A6N2QXD0_9FIRM</name>
<dbReference type="GO" id="GO:0004107">
    <property type="term" value="F:chorismate synthase activity"/>
    <property type="evidence" value="ECO:0007669"/>
    <property type="project" value="UniProtKB-UniRule"/>
</dbReference>
<keyword evidence="10 11" id="KW-0456">Lyase</keyword>
<dbReference type="PIRSF" id="PIRSF001456">
    <property type="entry name" value="Chorismate_synth"/>
    <property type="match status" value="1"/>
</dbReference>
<keyword evidence="5 11" id="KW-0285">Flavoprotein</keyword>
<dbReference type="InterPro" id="IPR035904">
    <property type="entry name" value="Chorismate_synth_AroC_sf"/>
</dbReference>
<dbReference type="GO" id="GO:0008652">
    <property type="term" value="P:amino acid biosynthetic process"/>
    <property type="evidence" value="ECO:0007669"/>
    <property type="project" value="UniProtKB-KW"/>
</dbReference>
<dbReference type="Gene3D" id="3.60.150.10">
    <property type="entry name" value="Chorismate synthase AroC"/>
    <property type="match status" value="1"/>
</dbReference>
<comment type="catalytic activity">
    <reaction evidence="11">
        <text>5-O-(1-carboxyvinyl)-3-phosphoshikimate = chorismate + phosphate</text>
        <dbReference type="Rhea" id="RHEA:21020"/>
        <dbReference type="ChEBI" id="CHEBI:29748"/>
        <dbReference type="ChEBI" id="CHEBI:43474"/>
        <dbReference type="ChEBI" id="CHEBI:57701"/>
        <dbReference type="EC" id="4.2.3.5"/>
    </reaction>
</comment>
<feature type="binding site" evidence="11">
    <location>
        <begin position="124"/>
        <end position="126"/>
    </location>
    <ligand>
        <name>FMN</name>
        <dbReference type="ChEBI" id="CHEBI:58210"/>
    </ligand>
</feature>
<dbReference type="HAMAP" id="MF_00300">
    <property type="entry name" value="Chorismate_synth"/>
    <property type="match status" value="1"/>
</dbReference>
<accession>A0A6N2QXD0</accession>
<comment type="function">
    <text evidence="11">Catalyzes the anti-1,4-elimination of the C-3 phosphate and the C-6 proR hydrogen from 5-enolpyruvylshikimate-3-phosphate (EPSP) to yield chorismate, which is the branch point compound that serves as the starting substrate for the three terminal pathways of aromatic amino acid biosynthesis. This reaction introduces a second double bond into the aromatic ring system.</text>
</comment>
<evidence type="ECO:0000256" key="5">
    <source>
        <dbReference type="ARBA" id="ARBA00022630"/>
    </source>
</evidence>
<dbReference type="InterPro" id="IPR000453">
    <property type="entry name" value="Chorismate_synth"/>
</dbReference>
<evidence type="ECO:0000313" key="12">
    <source>
        <dbReference type="EMBL" id="VYS73126.1"/>
    </source>
</evidence>
<dbReference type="EMBL" id="CACRSL010000003">
    <property type="protein sequence ID" value="VYS73126.1"/>
    <property type="molecule type" value="Genomic_DNA"/>
</dbReference>
<dbReference type="NCBIfam" id="TIGR00033">
    <property type="entry name" value="aroC"/>
    <property type="match status" value="1"/>
</dbReference>
<dbReference type="Pfam" id="PF01264">
    <property type="entry name" value="Chorismate_synt"/>
    <property type="match status" value="1"/>
</dbReference>
<dbReference type="SUPFAM" id="SSF103263">
    <property type="entry name" value="Chorismate synthase, AroC"/>
    <property type="match status" value="1"/>
</dbReference>
<dbReference type="UniPathway" id="UPA00053">
    <property type="reaction ID" value="UER00090"/>
</dbReference>
<feature type="binding site" evidence="11">
    <location>
        <position position="289"/>
    </location>
    <ligand>
        <name>FMN</name>
        <dbReference type="ChEBI" id="CHEBI:58210"/>
    </ligand>
</feature>
<feature type="binding site" evidence="11">
    <location>
        <begin position="304"/>
        <end position="308"/>
    </location>
    <ligand>
        <name>FMN</name>
        <dbReference type="ChEBI" id="CHEBI:58210"/>
    </ligand>
</feature>